<dbReference type="RefSeq" id="WP_165401469.1">
    <property type="nucleotide sequence ID" value="NZ_SGWQ01000008.1"/>
</dbReference>
<dbReference type="SUPFAM" id="SSF47413">
    <property type="entry name" value="lambda repressor-like DNA-binding domains"/>
    <property type="match status" value="1"/>
</dbReference>
<accession>A0A4Q7KJM2</accession>
<proteinExistence type="predicted"/>
<dbReference type="Proteomes" id="UP000294257">
    <property type="component" value="Unassembled WGS sequence"/>
</dbReference>
<feature type="compositionally biased region" description="Basic and acidic residues" evidence="1">
    <location>
        <begin position="268"/>
        <end position="290"/>
    </location>
</feature>
<dbReference type="Pfam" id="PF19054">
    <property type="entry name" value="DUF5753"/>
    <property type="match status" value="1"/>
</dbReference>
<reference evidence="3 4" key="1">
    <citation type="submission" date="2019-02" db="EMBL/GenBank/DDBJ databases">
        <title>Genomic Encyclopedia of Type Strains, Phase IV (KMG-IV): sequencing the most valuable type-strain genomes for metagenomic binning, comparative biology and taxonomic classification.</title>
        <authorList>
            <person name="Goeker M."/>
        </authorList>
    </citation>
    <scope>NUCLEOTIDE SEQUENCE [LARGE SCALE GENOMIC DNA]</scope>
    <source>
        <strain evidence="3 4">DSM 101727</strain>
    </source>
</reference>
<dbReference type="CDD" id="cd00093">
    <property type="entry name" value="HTH_XRE"/>
    <property type="match status" value="1"/>
</dbReference>
<organism evidence="3 4">
    <name type="scientific">Herbihabitans rhizosphaerae</name>
    <dbReference type="NCBI Taxonomy" id="1872711"/>
    <lineage>
        <taxon>Bacteria</taxon>
        <taxon>Bacillati</taxon>
        <taxon>Actinomycetota</taxon>
        <taxon>Actinomycetes</taxon>
        <taxon>Pseudonocardiales</taxon>
        <taxon>Pseudonocardiaceae</taxon>
        <taxon>Herbihabitans</taxon>
    </lineage>
</organism>
<dbReference type="AlphaFoldDB" id="A0A4Q7KJM2"/>
<evidence type="ECO:0000259" key="2">
    <source>
        <dbReference type="PROSITE" id="PS50943"/>
    </source>
</evidence>
<dbReference type="EMBL" id="SGWQ01000008">
    <property type="protein sequence ID" value="RZS34824.1"/>
    <property type="molecule type" value="Genomic_DNA"/>
</dbReference>
<evidence type="ECO:0000256" key="1">
    <source>
        <dbReference type="SAM" id="MobiDB-lite"/>
    </source>
</evidence>
<dbReference type="GO" id="GO:0003677">
    <property type="term" value="F:DNA binding"/>
    <property type="evidence" value="ECO:0007669"/>
    <property type="project" value="InterPro"/>
</dbReference>
<sequence length="290" mass="32745">MGDREYTARARELGQKLRALREKAGLPAYDLADRLGWSASKVSRIESGDRNLAEAQVVRYAAYCGATPNDMDILQLLCREARNPGYWLTQRLRSLLYYESTAITSSSWDSLVVPGILQTQEYATALSTGAGVSPGLTHHYVGIRMERQRQLNHGGFTFYVHEQALRLRVGGNRVMNEQLLKLVLLTDQAGISIRVVPADLGERSHFGPTFIRWEYERHRPLVSVDIEPGLFLEEKPFVATYQAKLDRIKEVALTVGQSREVLAALASEFDRPEDPRDAPDRMAEEQLQRT</sequence>
<comment type="caution">
    <text evidence="3">The sequence shown here is derived from an EMBL/GenBank/DDBJ whole genome shotgun (WGS) entry which is preliminary data.</text>
</comment>
<dbReference type="InterPro" id="IPR010982">
    <property type="entry name" value="Lambda_DNA-bd_dom_sf"/>
</dbReference>
<protein>
    <submittedName>
        <fullName evidence="3">Helix-turn-helix protein</fullName>
    </submittedName>
</protein>
<keyword evidence="4" id="KW-1185">Reference proteome</keyword>
<dbReference type="InterPro" id="IPR043917">
    <property type="entry name" value="DUF5753"/>
</dbReference>
<evidence type="ECO:0000313" key="3">
    <source>
        <dbReference type="EMBL" id="RZS34824.1"/>
    </source>
</evidence>
<dbReference type="Pfam" id="PF13560">
    <property type="entry name" value="HTH_31"/>
    <property type="match status" value="1"/>
</dbReference>
<evidence type="ECO:0000313" key="4">
    <source>
        <dbReference type="Proteomes" id="UP000294257"/>
    </source>
</evidence>
<dbReference type="SMART" id="SM00530">
    <property type="entry name" value="HTH_XRE"/>
    <property type="match status" value="1"/>
</dbReference>
<feature type="domain" description="HTH cro/C1-type" evidence="2">
    <location>
        <begin position="17"/>
        <end position="71"/>
    </location>
</feature>
<gene>
    <name evidence="3" type="ORF">EV193_108173</name>
</gene>
<dbReference type="PROSITE" id="PS50943">
    <property type="entry name" value="HTH_CROC1"/>
    <property type="match status" value="1"/>
</dbReference>
<name>A0A4Q7KJM2_9PSEU</name>
<dbReference type="Gene3D" id="1.10.260.40">
    <property type="entry name" value="lambda repressor-like DNA-binding domains"/>
    <property type="match status" value="1"/>
</dbReference>
<dbReference type="InterPro" id="IPR001387">
    <property type="entry name" value="Cro/C1-type_HTH"/>
</dbReference>
<feature type="region of interest" description="Disordered" evidence="1">
    <location>
        <begin position="266"/>
        <end position="290"/>
    </location>
</feature>